<gene>
    <name evidence="1" type="ORF">BV25DRAFT_1922746</name>
</gene>
<comment type="caution">
    <text evidence="1">The sequence shown here is derived from an EMBL/GenBank/DDBJ whole genome shotgun (WGS) entry which is preliminary data.</text>
</comment>
<sequence length="137" mass="14562">MAIPIVAAMSGYGSPAQAQRAPLPTGLCAGALRSASDPSPDEVSDAANALSQDAVSVDTAGQSQDTGEPVSDTFTAAQQRQLQQWIMEKLIEHDTRAHAPVRQLEMQQTILEDRLRLSQSQTATLFDQLQAMPTGSA</sequence>
<evidence type="ECO:0000313" key="1">
    <source>
        <dbReference type="EMBL" id="KAI0054368.1"/>
    </source>
</evidence>
<dbReference type="EMBL" id="MU277474">
    <property type="protein sequence ID" value="KAI0054368.1"/>
    <property type="molecule type" value="Genomic_DNA"/>
</dbReference>
<keyword evidence="2" id="KW-1185">Reference proteome</keyword>
<reference evidence="1" key="1">
    <citation type="submission" date="2021-03" db="EMBL/GenBank/DDBJ databases">
        <authorList>
            <consortium name="DOE Joint Genome Institute"/>
            <person name="Ahrendt S."/>
            <person name="Looney B.P."/>
            <person name="Miyauchi S."/>
            <person name="Morin E."/>
            <person name="Drula E."/>
            <person name="Courty P.E."/>
            <person name="Chicoki N."/>
            <person name="Fauchery L."/>
            <person name="Kohler A."/>
            <person name="Kuo A."/>
            <person name="Labutti K."/>
            <person name="Pangilinan J."/>
            <person name="Lipzen A."/>
            <person name="Riley R."/>
            <person name="Andreopoulos W."/>
            <person name="He G."/>
            <person name="Johnson J."/>
            <person name="Barry K.W."/>
            <person name="Grigoriev I.V."/>
            <person name="Nagy L."/>
            <person name="Hibbett D."/>
            <person name="Henrissat B."/>
            <person name="Matheny P.B."/>
            <person name="Labbe J."/>
            <person name="Martin F."/>
        </authorList>
    </citation>
    <scope>NUCLEOTIDE SEQUENCE</scope>
    <source>
        <strain evidence="1">HHB10654</strain>
    </source>
</reference>
<dbReference type="Proteomes" id="UP000814140">
    <property type="component" value="Unassembled WGS sequence"/>
</dbReference>
<organism evidence="1 2">
    <name type="scientific">Artomyces pyxidatus</name>
    <dbReference type="NCBI Taxonomy" id="48021"/>
    <lineage>
        <taxon>Eukaryota</taxon>
        <taxon>Fungi</taxon>
        <taxon>Dikarya</taxon>
        <taxon>Basidiomycota</taxon>
        <taxon>Agaricomycotina</taxon>
        <taxon>Agaricomycetes</taxon>
        <taxon>Russulales</taxon>
        <taxon>Auriscalpiaceae</taxon>
        <taxon>Artomyces</taxon>
    </lineage>
</organism>
<protein>
    <submittedName>
        <fullName evidence="1">Uncharacterized protein</fullName>
    </submittedName>
</protein>
<reference evidence="1" key="2">
    <citation type="journal article" date="2022" name="New Phytol.">
        <title>Evolutionary transition to the ectomycorrhizal habit in the genomes of a hyperdiverse lineage of mushroom-forming fungi.</title>
        <authorList>
            <person name="Looney B."/>
            <person name="Miyauchi S."/>
            <person name="Morin E."/>
            <person name="Drula E."/>
            <person name="Courty P.E."/>
            <person name="Kohler A."/>
            <person name="Kuo A."/>
            <person name="LaButti K."/>
            <person name="Pangilinan J."/>
            <person name="Lipzen A."/>
            <person name="Riley R."/>
            <person name="Andreopoulos W."/>
            <person name="He G."/>
            <person name="Johnson J."/>
            <person name="Nolan M."/>
            <person name="Tritt A."/>
            <person name="Barry K.W."/>
            <person name="Grigoriev I.V."/>
            <person name="Nagy L.G."/>
            <person name="Hibbett D."/>
            <person name="Henrissat B."/>
            <person name="Matheny P.B."/>
            <person name="Labbe J."/>
            <person name="Martin F.M."/>
        </authorList>
    </citation>
    <scope>NUCLEOTIDE SEQUENCE</scope>
    <source>
        <strain evidence="1">HHB10654</strain>
    </source>
</reference>
<accession>A0ACB8SER3</accession>
<evidence type="ECO:0000313" key="2">
    <source>
        <dbReference type="Proteomes" id="UP000814140"/>
    </source>
</evidence>
<proteinExistence type="predicted"/>
<name>A0ACB8SER3_9AGAM</name>